<keyword evidence="4" id="KW-1185">Reference proteome</keyword>
<evidence type="ECO:0000256" key="1">
    <source>
        <dbReference type="SAM" id="SignalP"/>
    </source>
</evidence>
<evidence type="ECO:0000259" key="2">
    <source>
        <dbReference type="Pfam" id="PF13360"/>
    </source>
</evidence>
<sequence length="455" mass="48934" precursor="true">MARCTAQLLLVGCLCLATDRLVADDWPQWMGPQRDNVWRESGVRDDLPAEGLTPKWSVPVDLGYAGPAVANGKVYVFEYTRSEGEITNNPGGADQLLGTERLRCLDQQSGEELWRYEYERPYSISYPSGPRCTPTVDGDRVYALGAEGDLTCLSTAEGTALWKVNFQERFDAKTPLWGHSAHPLVVGDTLYCLVGGPGSLVVALDKHTGEVQWKALDNDQQGYCPPSMIEHNGQPQLVVYYPKAVAGLDPATGDELWSVAIEPAYSMSIGAPTKVGDRLFATGHGGVSVFFQLPTESGGDAQVLWAGTPKTSIGAANMTPLADPAGKVIYGCDSRTSELIAIDLADDGARLWKTRKPTLGEDGVGKQGRVFHGTAFLVRQGDSDRYWIASETGDLILAQLTPEAYTELGRTPLVAPTGETFGRPVVWSAPAFAGGCVFARDDKQLVCLDLSADGG</sequence>
<comment type="caution">
    <text evidence="3">The sequence shown here is derived from an EMBL/GenBank/DDBJ whole genome shotgun (WGS) entry which is preliminary data.</text>
</comment>
<keyword evidence="1" id="KW-0732">Signal</keyword>
<dbReference type="OrthoDB" id="4726955at2"/>
<dbReference type="Pfam" id="PF13360">
    <property type="entry name" value="PQQ_2"/>
    <property type="match status" value="1"/>
</dbReference>
<protein>
    <submittedName>
        <fullName evidence="3">Outer membrane biogenesis protein BamB</fullName>
    </submittedName>
</protein>
<accession>A0A5C5WBC9</accession>
<feature type="chain" id="PRO_5022716867" evidence="1">
    <location>
        <begin position="24"/>
        <end position="455"/>
    </location>
</feature>
<dbReference type="PANTHER" id="PTHR34512">
    <property type="entry name" value="CELL SURFACE PROTEIN"/>
    <property type="match status" value="1"/>
</dbReference>
<feature type="domain" description="Pyrrolo-quinoline quinone repeat" evidence="2">
    <location>
        <begin position="100"/>
        <end position="354"/>
    </location>
</feature>
<feature type="signal peptide" evidence="1">
    <location>
        <begin position="1"/>
        <end position="23"/>
    </location>
</feature>
<dbReference type="SUPFAM" id="SSF50998">
    <property type="entry name" value="Quinoprotein alcohol dehydrogenase-like"/>
    <property type="match status" value="2"/>
</dbReference>
<dbReference type="Gene3D" id="2.130.10.10">
    <property type="entry name" value="YVTN repeat-like/Quinoprotein amine dehydrogenase"/>
    <property type="match status" value="1"/>
</dbReference>
<reference evidence="3 4" key="1">
    <citation type="submission" date="2019-02" db="EMBL/GenBank/DDBJ databases">
        <title>Deep-cultivation of Planctomycetes and their phenomic and genomic characterization uncovers novel biology.</title>
        <authorList>
            <person name="Wiegand S."/>
            <person name="Jogler M."/>
            <person name="Boedeker C."/>
            <person name="Pinto D."/>
            <person name="Vollmers J."/>
            <person name="Rivas-Marin E."/>
            <person name="Kohn T."/>
            <person name="Peeters S.H."/>
            <person name="Heuer A."/>
            <person name="Rast P."/>
            <person name="Oberbeckmann S."/>
            <person name="Bunk B."/>
            <person name="Jeske O."/>
            <person name="Meyerdierks A."/>
            <person name="Storesund J.E."/>
            <person name="Kallscheuer N."/>
            <person name="Luecker S."/>
            <person name="Lage O.M."/>
            <person name="Pohl T."/>
            <person name="Merkel B.J."/>
            <person name="Hornburger P."/>
            <person name="Mueller R.-W."/>
            <person name="Bruemmer F."/>
            <person name="Labrenz M."/>
            <person name="Spormann A.M."/>
            <person name="Op Den Camp H."/>
            <person name="Overmann J."/>
            <person name="Amann R."/>
            <person name="Jetten M.S.M."/>
            <person name="Mascher T."/>
            <person name="Medema M.H."/>
            <person name="Devos D.P."/>
            <person name="Kaster A.-K."/>
            <person name="Ovreas L."/>
            <person name="Rohde M."/>
            <person name="Galperin M.Y."/>
            <person name="Jogler C."/>
        </authorList>
    </citation>
    <scope>NUCLEOTIDE SEQUENCE [LARGE SCALE GENOMIC DNA]</scope>
    <source>
        <strain evidence="3 4">Pla111</strain>
    </source>
</reference>
<evidence type="ECO:0000313" key="4">
    <source>
        <dbReference type="Proteomes" id="UP000318995"/>
    </source>
</evidence>
<dbReference type="EMBL" id="SJPH01000002">
    <property type="protein sequence ID" value="TWT47379.1"/>
    <property type="molecule type" value="Genomic_DNA"/>
</dbReference>
<dbReference type="InterPro" id="IPR018391">
    <property type="entry name" value="PQQ_b-propeller_rpt"/>
</dbReference>
<evidence type="ECO:0000313" key="3">
    <source>
        <dbReference type="EMBL" id="TWT47379.1"/>
    </source>
</evidence>
<dbReference type="InterPro" id="IPR015943">
    <property type="entry name" value="WD40/YVTN_repeat-like_dom_sf"/>
</dbReference>
<dbReference type="Proteomes" id="UP000318995">
    <property type="component" value="Unassembled WGS sequence"/>
</dbReference>
<dbReference type="PANTHER" id="PTHR34512:SF30">
    <property type="entry name" value="OUTER MEMBRANE PROTEIN ASSEMBLY FACTOR BAMB"/>
    <property type="match status" value="1"/>
</dbReference>
<gene>
    <name evidence="3" type="ORF">Pla111_09920</name>
</gene>
<name>A0A5C5WBC9_9BACT</name>
<dbReference type="InterPro" id="IPR011047">
    <property type="entry name" value="Quinoprotein_ADH-like_sf"/>
</dbReference>
<dbReference type="InterPro" id="IPR002372">
    <property type="entry name" value="PQQ_rpt_dom"/>
</dbReference>
<dbReference type="RefSeq" id="WP_146571951.1">
    <property type="nucleotide sequence ID" value="NZ_SJPH01000002.1"/>
</dbReference>
<organism evidence="3 4">
    <name type="scientific">Botrimarina hoheduenensis</name>
    <dbReference type="NCBI Taxonomy" id="2528000"/>
    <lineage>
        <taxon>Bacteria</taxon>
        <taxon>Pseudomonadati</taxon>
        <taxon>Planctomycetota</taxon>
        <taxon>Planctomycetia</taxon>
        <taxon>Pirellulales</taxon>
        <taxon>Lacipirellulaceae</taxon>
        <taxon>Botrimarina</taxon>
    </lineage>
</organism>
<proteinExistence type="predicted"/>
<dbReference type="SMART" id="SM00564">
    <property type="entry name" value="PQQ"/>
    <property type="match status" value="4"/>
</dbReference>
<dbReference type="AlphaFoldDB" id="A0A5C5WBC9"/>